<keyword evidence="3" id="KW-0479">Metal-binding</keyword>
<dbReference type="InterPro" id="IPR014436">
    <property type="entry name" value="Extradiol_dOase_DODA"/>
</dbReference>
<dbReference type="RefSeq" id="WP_131838955.1">
    <property type="nucleotide sequence ID" value="NZ_SLWB01000005.1"/>
</dbReference>
<dbReference type="Proteomes" id="UP000294830">
    <property type="component" value="Unassembled WGS sequence"/>
</dbReference>
<protein>
    <submittedName>
        <fullName evidence="7">4,5-DOPA dioxygenase extradiol</fullName>
    </submittedName>
</protein>
<dbReference type="AlphaFoldDB" id="A0A4R2ENS3"/>
<keyword evidence="4" id="KW-0862">Zinc</keyword>
<evidence type="ECO:0000256" key="3">
    <source>
        <dbReference type="ARBA" id="ARBA00022723"/>
    </source>
</evidence>
<dbReference type="GO" id="GO:0008270">
    <property type="term" value="F:zinc ion binding"/>
    <property type="evidence" value="ECO:0007669"/>
    <property type="project" value="InterPro"/>
</dbReference>
<dbReference type="SUPFAM" id="SSF53213">
    <property type="entry name" value="LigB-like"/>
    <property type="match status" value="1"/>
</dbReference>
<dbReference type="CDD" id="cd07363">
    <property type="entry name" value="45_DOPA_Dioxygenase"/>
    <property type="match status" value="1"/>
</dbReference>
<gene>
    <name evidence="7" type="ORF">CLV25_105144</name>
</gene>
<evidence type="ECO:0000313" key="8">
    <source>
        <dbReference type="Proteomes" id="UP000294830"/>
    </source>
</evidence>
<name>A0A4R2ENS3_9BACT</name>
<comment type="caution">
    <text evidence="7">The sequence shown here is derived from an EMBL/GenBank/DDBJ whole genome shotgun (WGS) entry which is preliminary data.</text>
</comment>
<dbReference type="PANTHER" id="PTHR30096:SF0">
    <property type="entry name" value="4,5-DOPA DIOXYGENASE EXTRADIOL-LIKE PROTEIN"/>
    <property type="match status" value="1"/>
</dbReference>
<dbReference type="Pfam" id="PF02900">
    <property type="entry name" value="LigB"/>
    <property type="match status" value="1"/>
</dbReference>
<comment type="similarity">
    <text evidence="2">Belongs to the DODA-type extradiol aromatic ring-opening dioxygenase family.</text>
</comment>
<dbReference type="GO" id="GO:0016702">
    <property type="term" value="F:oxidoreductase activity, acting on single donors with incorporation of molecular oxygen, incorporation of two atoms of oxygen"/>
    <property type="evidence" value="ECO:0007669"/>
    <property type="project" value="UniProtKB-ARBA"/>
</dbReference>
<reference evidence="7 8" key="1">
    <citation type="submission" date="2019-03" db="EMBL/GenBank/DDBJ databases">
        <title>Genomic Encyclopedia of Archaeal and Bacterial Type Strains, Phase II (KMG-II): from individual species to whole genera.</title>
        <authorList>
            <person name="Goeker M."/>
        </authorList>
    </citation>
    <scope>NUCLEOTIDE SEQUENCE [LARGE SCALE GENOMIC DNA]</scope>
    <source>
        <strain evidence="7 8">RL-C</strain>
    </source>
</reference>
<feature type="domain" description="Extradiol ring-cleavage dioxygenase class III enzyme subunit B" evidence="6">
    <location>
        <begin position="18"/>
        <end position="245"/>
    </location>
</feature>
<dbReference type="PIRSF" id="PIRSF006157">
    <property type="entry name" value="Doxgns_DODA"/>
    <property type="match status" value="1"/>
</dbReference>
<evidence type="ECO:0000259" key="6">
    <source>
        <dbReference type="Pfam" id="PF02900"/>
    </source>
</evidence>
<dbReference type="GO" id="GO:0008198">
    <property type="term" value="F:ferrous iron binding"/>
    <property type="evidence" value="ECO:0007669"/>
    <property type="project" value="InterPro"/>
</dbReference>
<dbReference type="PANTHER" id="PTHR30096">
    <property type="entry name" value="4,5-DOPA DIOXYGENASE EXTRADIOL-LIKE PROTEIN"/>
    <property type="match status" value="1"/>
</dbReference>
<evidence type="ECO:0000256" key="5">
    <source>
        <dbReference type="ARBA" id="ARBA00023002"/>
    </source>
</evidence>
<proteinExistence type="inferred from homology"/>
<dbReference type="NCBIfam" id="NF007914">
    <property type="entry name" value="PRK10628.1"/>
    <property type="match status" value="1"/>
</dbReference>
<keyword evidence="7" id="KW-0223">Dioxygenase</keyword>
<evidence type="ECO:0000256" key="1">
    <source>
        <dbReference type="ARBA" id="ARBA00001947"/>
    </source>
</evidence>
<dbReference type="EMBL" id="SLWB01000005">
    <property type="protein sequence ID" value="TCN68942.1"/>
    <property type="molecule type" value="Genomic_DNA"/>
</dbReference>
<organism evidence="7 8">
    <name type="scientific">Acetobacteroides hydrogenigenes</name>
    <dbReference type="NCBI Taxonomy" id="979970"/>
    <lineage>
        <taxon>Bacteria</taxon>
        <taxon>Pseudomonadati</taxon>
        <taxon>Bacteroidota</taxon>
        <taxon>Bacteroidia</taxon>
        <taxon>Bacteroidales</taxon>
        <taxon>Rikenellaceae</taxon>
        <taxon>Acetobacteroides</taxon>
    </lineage>
</organism>
<evidence type="ECO:0000256" key="2">
    <source>
        <dbReference type="ARBA" id="ARBA00007581"/>
    </source>
</evidence>
<evidence type="ECO:0000256" key="4">
    <source>
        <dbReference type="ARBA" id="ARBA00022833"/>
    </source>
</evidence>
<dbReference type="OrthoDB" id="9790889at2"/>
<accession>A0A4R2ENS3</accession>
<comment type="cofactor">
    <cofactor evidence="1">
        <name>Zn(2+)</name>
        <dbReference type="ChEBI" id="CHEBI:29105"/>
    </cofactor>
</comment>
<dbReference type="Gene3D" id="3.40.830.10">
    <property type="entry name" value="LigB-like"/>
    <property type="match status" value="1"/>
</dbReference>
<keyword evidence="5" id="KW-0560">Oxidoreductase</keyword>
<keyword evidence="8" id="KW-1185">Reference proteome</keyword>
<evidence type="ECO:0000313" key="7">
    <source>
        <dbReference type="EMBL" id="TCN68942.1"/>
    </source>
</evidence>
<sequence>MNAIKTLDGNTPKMPVLFLGHGSPMNAIEENEFVQGYRNISAEIETPRAIVVVSAHWETKGTQVSAVEMPATMYDFVGFPDDLYKIEYPALGMPQLAAAVKGMVSNDAVIMDETRGLDHGAWTVISRMYPKANIPIVELSLDFYKSPMQHYELAKELRSLRYKGVLVVGSGNLVHNLRMVNWQRMNEFYGYDWAIEANDRIKQLILDGNHRDLIGYSKLGKAFELSIPTPEHYLPLLYTLALRDSSDSVKLFNDKPVGGSLAMTSIKIG</sequence>
<dbReference type="InterPro" id="IPR004183">
    <property type="entry name" value="Xdiol_dOase_suB"/>
</dbReference>